<dbReference type="PANTHER" id="PTHR26379">
    <property type="entry name" value="BTB/POZ AND MATH DOMAIN-CONTAINING PROTEIN 1"/>
    <property type="match status" value="1"/>
</dbReference>
<comment type="caution">
    <text evidence="5">The sequence shown here is derived from an EMBL/GenBank/DDBJ whole genome shotgun (WGS) entry which is preliminary data.</text>
</comment>
<accession>A0A9Q0HLD0</accession>
<dbReference type="InterPro" id="IPR002083">
    <property type="entry name" value="MATH/TRAF_dom"/>
</dbReference>
<feature type="domain" description="MATH" evidence="4">
    <location>
        <begin position="15"/>
        <end position="145"/>
    </location>
</feature>
<dbReference type="GO" id="GO:0016567">
    <property type="term" value="P:protein ubiquitination"/>
    <property type="evidence" value="ECO:0007669"/>
    <property type="project" value="InterPro"/>
</dbReference>
<dbReference type="AlphaFoldDB" id="A0A9Q0HLD0"/>
<evidence type="ECO:0000313" key="6">
    <source>
        <dbReference type="Proteomes" id="UP001151287"/>
    </source>
</evidence>
<reference evidence="5" key="1">
    <citation type="journal article" date="2022" name="Cell">
        <title>Repeat-based holocentromeres influence genome architecture and karyotype evolution.</title>
        <authorList>
            <person name="Hofstatter P.G."/>
            <person name="Thangavel G."/>
            <person name="Lux T."/>
            <person name="Neumann P."/>
            <person name="Vondrak T."/>
            <person name="Novak P."/>
            <person name="Zhang M."/>
            <person name="Costa L."/>
            <person name="Castellani M."/>
            <person name="Scott A."/>
            <person name="Toegelov H."/>
            <person name="Fuchs J."/>
            <person name="Mata-Sucre Y."/>
            <person name="Dias Y."/>
            <person name="Vanzela A.L.L."/>
            <person name="Huettel B."/>
            <person name="Almeida C.C.S."/>
            <person name="Simkova H."/>
            <person name="Souza G."/>
            <person name="Pedrosa-Harand A."/>
            <person name="Macas J."/>
            <person name="Mayer K.F.X."/>
            <person name="Houben A."/>
            <person name="Marques A."/>
        </authorList>
    </citation>
    <scope>NUCLEOTIDE SEQUENCE</scope>
    <source>
        <strain evidence="5">RhyBre1mFocal</strain>
    </source>
</reference>
<dbReference type="Proteomes" id="UP001151287">
    <property type="component" value="Unassembled WGS sequence"/>
</dbReference>
<dbReference type="Pfam" id="PF22486">
    <property type="entry name" value="MATH_2"/>
    <property type="match status" value="1"/>
</dbReference>
<evidence type="ECO:0000256" key="1">
    <source>
        <dbReference type="ARBA" id="ARBA00004906"/>
    </source>
</evidence>
<proteinExistence type="inferred from homology"/>
<dbReference type="InterPro" id="IPR000210">
    <property type="entry name" value="BTB/POZ_dom"/>
</dbReference>
<gene>
    <name evidence="5" type="ORF">LUZ63_014706</name>
</gene>
<dbReference type="Gene3D" id="2.60.210.10">
    <property type="entry name" value="Apoptosis, Tumor Necrosis Factor Receptor Associated Protein 2, Chain A"/>
    <property type="match status" value="1"/>
</dbReference>
<dbReference type="InterPro" id="IPR011333">
    <property type="entry name" value="SKP1/BTB/POZ_sf"/>
</dbReference>
<dbReference type="SMART" id="SM00225">
    <property type="entry name" value="BTB"/>
    <property type="match status" value="1"/>
</dbReference>
<dbReference type="SUPFAM" id="SSF49599">
    <property type="entry name" value="TRAF domain-like"/>
    <property type="match status" value="1"/>
</dbReference>
<dbReference type="PANTHER" id="PTHR26379:SF187">
    <property type="entry name" value="OS07G0655300 PROTEIN"/>
    <property type="match status" value="1"/>
</dbReference>
<dbReference type="EMBL" id="JAMQYH010000004">
    <property type="protein sequence ID" value="KAJ1690551.1"/>
    <property type="molecule type" value="Genomic_DNA"/>
</dbReference>
<protein>
    <recommendedName>
        <fullName evidence="7">BTB/POZ domain-containing protein</fullName>
    </recommendedName>
</protein>
<feature type="domain" description="BTB" evidence="3">
    <location>
        <begin position="175"/>
        <end position="242"/>
    </location>
</feature>
<evidence type="ECO:0000259" key="4">
    <source>
        <dbReference type="PROSITE" id="PS50144"/>
    </source>
</evidence>
<dbReference type="Pfam" id="PF24570">
    <property type="entry name" value="BACK_BPM_SPOP"/>
    <property type="match status" value="1"/>
</dbReference>
<evidence type="ECO:0008006" key="7">
    <source>
        <dbReference type="Google" id="ProtNLM"/>
    </source>
</evidence>
<dbReference type="CDD" id="cd00121">
    <property type="entry name" value="MATH"/>
    <property type="match status" value="1"/>
</dbReference>
<dbReference type="Gene3D" id="1.25.40.420">
    <property type="match status" value="1"/>
</dbReference>
<dbReference type="PROSITE" id="PS50144">
    <property type="entry name" value="MATH"/>
    <property type="match status" value="1"/>
</dbReference>
<organism evidence="5 6">
    <name type="scientific">Rhynchospora breviuscula</name>
    <dbReference type="NCBI Taxonomy" id="2022672"/>
    <lineage>
        <taxon>Eukaryota</taxon>
        <taxon>Viridiplantae</taxon>
        <taxon>Streptophyta</taxon>
        <taxon>Embryophyta</taxon>
        <taxon>Tracheophyta</taxon>
        <taxon>Spermatophyta</taxon>
        <taxon>Magnoliopsida</taxon>
        <taxon>Liliopsida</taxon>
        <taxon>Poales</taxon>
        <taxon>Cyperaceae</taxon>
        <taxon>Cyperoideae</taxon>
        <taxon>Rhynchosporeae</taxon>
        <taxon>Rhynchospora</taxon>
    </lineage>
</organism>
<name>A0A9Q0HLD0_9POAL</name>
<keyword evidence="6" id="KW-1185">Reference proteome</keyword>
<evidence type="ECO:0000259" key="3">
    <source>
        <dbReference type="PROSITE" id="PS50097"/>
    </source>
</evidence>
<dbReference type="PROSITE" id="PS50097">
    <property type="entry name" value="BTB"/>
    <property type="match status" value="1"/>
</dbReference>
<sequence length="356" mass="40936">MAAPCLQSRSLAVIKSSTQQIEFNFSESKHLQFNQYISSPTFNVGGYNWALDFYPHGSSSDEENDRIHASLKLRLLSQMEKIQVEYSFNVLDTREKYLPVHTPLLRTFSSLPDDCSNWSYCKFLSTDELETHFCKDGLVVISVNIRVLSAASRINDGSGGLCHDIKRLWSRGERFDVTFEVEGERLSAHRFMLAARSPVFEAELYGPLAEAKLSCIKINNIKPKVFRALLHFIYHDSYEHDEFKVLSVEFIQDLFIASDRYALEKLKVQCQQSLYAALSVGTVMRTWSLAEEHNSPWLKEKCLEFVTSWENLIRLVGKQEYARVLLSFPSLMAELQHKLKDLDDSLENVGKKQRIV</sequence>
<dbReference type="InterPro" id="IPR008974">
    <property type="entry name" value="TRAF-like"/>
</dbReference>
<comment type="pathway">
    <text evidence="1">Protein modification; protein ubiquitination.</text>
</comment>
<dbReference type="InterPro" id="IPR045005">
    <property type="entry name" value="BPM1-6"/>
</dbReference>
<dbReference type="SUPFAM" id="SSF54695">
    <property type="entry name" value="POZ domain"/>
    <property type="match status" value="1"/>
</dbReference>
<dbReference type="Gene3D" id="3.30.710.10">
    <property type="entry name" value="Potassium Channel Kv1.1, Chain A"/>
    <property type="match status" value="1"/>
</dbReference>
<dbReference type="InterPro" id="IPR056423">
    <property type="entry name" value="BACK_BPM_SPOP"/>
</dbReference>
<dbReference type="OrthoDB" id="607687at2759"/>
<comment type="similarity">
    <text evidence="2">Belongs to the Tdpoz family.</text>
</comment>
<dbReference type="Pfam" id="PF00651">
    <property type="entry name" value="BTB"/>
    <property type="match status" value="1"/>
</dbReference>
<evidence type="ECO:0000256" key="2">
    <source>
        <dbReference type="ARBA" id="ARBA00010846"/>
    </source>
</evidence>
<evidence type="ECO:0000313" key="5">
    <source>
        <dbReference type="EMBL" id="KAJ1690551.1"/>
    </source>
</evidence>